<keyword evidence="4" id="KW-1003">Cell membrane</keyword>
<dbReference type="PANTHER" id="PTHR30614">
    <property type="entry name" value="MEMBRANE COMPONENT OF AMINO ACID ABC TRANSPORTER"/>
    <property type="match status" value="1"/>
</dbReference>
<comment type="caution">
    <text evidence="10">The sequence shown here is derived from an EMBL/GenBank/DDBJ whole genome shotgun (WGS) entry which is preliminary data.</text>
</comment>
<feature type="transmembrane region" description="Helical" evidence="8">
    <location>
        <begin position="405"/>
        <end position="424"/>
    </location>
</feature>
<evidence type="ECO:0000256" key="7">
    <source>
        <dbReference type="ARBA" id="ARBA00023136"/>
    </source>
</evidence>
<keyword evidence="5 8" id="KW-0812">Transmembrane</keyword>
<dbReference type="InterPro" id="IPR043429">
    <property type="entry name" value="ArtM/GltK/GlnP/TcyL/YhdX-like"/>
</dbReference>
<accession>A0A7W6DNC9</accession>
<evidence type="ECO:0000256" key="8">
    <source>
        <dbReference type="RuleBase" id="RU363032"/>
    </source>
</evidence>
<feature type="transmembrane region" description="Helical" evidence="8">
    <location>
        <begin position="219"/>
        <end position="240"/>
    </location>
</feature>
<comment type="subcellular location">
    <subcellularLocation>
        <location evidence="1">Cell inner membrane</location>
        <topology evidence="1">Multi-pass membrane protein</topology>
    </subcellularLocation>
    <subcellularLocation>
        <location evidence="8">Cell membrane</location>
        <topology evidence="8">Multi-pass membrane protein</topology>
    </subcellularLocation>
</comment>
<keyword evidence="6 8" id="KW-1133">Transmembrane helix</keyword>
<dbReference type="SUPFAM" id="SSF161098">
    <property type="entry name" value="MetI-like"/>
    <property type="match status" value="1"/>
</dbReference>
<evidence type="ECO:0000259" key="9">
    <source>
        <dbReference type="PROSITE" id="PS50928"/>
    </source>
</evidence>
<protein>
    <submittedName>
        <fullName evidence="10">General L-amino acid transport system permease protein</fullName>
    </submittedName>
</protein>
<keyword evidence="3 8" id="KW-0813">Transport</keyword>
<feature type="transmembrane region" description="Helical" evidence="8">
    <location>
        <begin position="185"/>
        <end position="207"/>
    </location>
</feature>
<feature type="transmembrane region" description="Helical" evidence="8">
    <location>
        <begin position="157"/>
        <end position="173"/>
    </location>
</feature>
<evidence type="ECO:0000256" key="2">
    <source>
        <dbReference type="ARBA" id="ARBA00010072"/>
    </source>
</evidence>
<organism evidence="10 11">
    <name type="scientific">Sagittula marina</name>
    <dbReference type="NCBI Taxonomy" id="943940"/>
    <lineage>
        <taxon>Bacteria</taxon>
        <taxon>Pseudomonadati</taxon>
        <taxon>Pseudomonadota</taxon>
        <taxon>Alphaproteobacteria</taxon>
        <taxon>Rhodobacterales</taxon>
        <taxon>Roseobacteraceae</taxon>
        <taxon>Sagittula</taxon>
    </lineage>
</organism>
<dbReference type="InterPro" id="IPR010065">
    <property type="entry name" value="AA_ABC_transptr_permease_3TM"/>
</dbReference>
<feature type="transmembrane region" description="Helical" evidence="8">
    <location>
        <begin position="306"/>
        <end position="324"/>
    </location>
</feature>
<dbReference type="CDD" id="cd06261">
    <property type="entry name" value="TM_PBP2"/>
    <property type="match status" value="1"/>
</dbReference>
<proteinExistence type="inferred from homology"/>
<feature type="transmembrane region" description="Helical" evidence="8">
    <location>
        <begin position="130"/>
        <end position="150"/>
    </location>
</feature>
<evidence type="ECO:0000313" key="11">
    <source>
        <dbReference type="Proteomes" id="UP000541426"/>
    </source>
</evidence>
<evidence type="ECO:0000313" key="10">
    <source>
        <dbReference type="EMBL" id="MBB3986213.1"/>
    </source>
</evidence>
<dbReference type="Pfam" id="PF00528">
    <property type="entry name" value="BPD_transp_1"/>
    <property type="match status" value="1"/>
</dbReference>
<evidence type="ECO:0000256" key="5">
    <source>
        <dbReference type="ARBA" id="ARBA00022692"/>
    </source>
</evidence>
<evidence type="ECO:0000256" key="3">
    <source>
        <dbReference type="ARBA" id="ARBA00022448"/>
    </source>
</evidence>
<comment type="similarity">
    <text evidence="2">Belongs to the binding-protein-dependent transport system permease family. HisMQ subfamily.</text>
</comment>
<dbReference type="Proteomes" id="UP000541426">
    <property type="component" value="Unassembled WGS sequence"/>
</dbReference>
<dbReference type="AlphaFoldDB" id="A0A7W6DNC9"/>
<name>A0A7W6DNC9_9RHOB</name>
<dbReference type="InterPro" id="IPR000515">
    <property type="entry name" value="MetI-like"/>
</dbReference>
<dbReference type="GO" id="GO:0043190">
    <property type="term" value="C:ATP-binding cassette (ABC) transporter complex"/>
    <property type="evidence" value="ECO:0007669"/>
    <property type="project" value="InterPro"/>
</dbReference>
<dbReference type="PROSITE" id="PS50928">
    <property type="entry name" value="ABC_TM1"/>
    <property type="match status" value="1"/>
</dbReference>
<evidence type="ECO:0000256" key="4">
    <source>
        <dbReference type="ARBA" id="ARBA00022475"/>
    </source>
</evidence>
<feature type="transmembrane region" description="Helical" evidence="8">
    <location>
        <begin position="436"/>
        <end position="456"/>
    </location>
</feature>
<dbReference type="EMBL" id="JACIEJ010000005">
    <property type="protein sequence ID" value="MBB3986213.1"/>
    <property type="molecule type" value="Genomic_DNA"/>
</dbReference>
<feature type="domain" description="ABC transmembrane type-1" evidence="9">
    <location>
        <begin position="261"/>
        <end position="450"/>
    </location>
</feature>
<keyword evidence="7 8" id="KW-0472">Membrane</keyword>
<dbReference type="RefSeq" id="WP_183966394.1">
    <property type="nucleotide sequence ID" value="NZ_BAABBZ010000007.1"/>
</dbReference>
<reference evidence="10 11" key="1">
    <citation type="submission" date="2020-08" db="EMBL/GenBank/DDBJ databases">
        <title>Genomic Encyclopedia of Type Strains, Phase IV (KMG-IV): sequencing the most valuable type-strain genomes for metagenomic binning, comparative biology and taxonomic classification.</title>
        <authorList>
            <person name="Goeker M."/>
        </authorList>
    </citation>
    <scope>NUCLEOTIDE SEQUENCE [LARGE SCALE GENOMIC DNA]</scope>
    <source>
        <strain evidence="10 11">DSM 102235</strain>
    </source>
</reference>
<feature type="transmembrane region" description="Helical" evidence="8">
    <location>
        <begin position="380"/>
        <end position="399"/>
    </location>
</feature>
<dbReference type="NCBIfam" id="TIGR01726">
    <property type="entry name" value="HEQRo_perm_3TM"/>
    <property type="match status" value="1"/>
</dbReference>
<gene>
    <name evidence="10" type="ORF">GGQ68_002551</name>
</gene>
<dbReference type="GO" id="GO:0022857">
    <property type="term" value="F:transmembrane transporter activity"/>
    <property type="evidence" value="ECO:0007669"/>
    <property type="project" value="InterPro"/>
</dbReference>
<dbReference type="Gene3D" id="1.10.3720.10">
    <property type="entry name" value="MetI-like"/>
    <property type="match status" value="1"/>
</dbReference>
<feature type="transmembrane region" description="Helical" evidence="8">
    <location>
        <begin position="56"/>
        <end position="78"/>
    </location>
</feature>
<dbReference type="InterPro" id="IPR035906">
    <property type="entry name" value="MetI-like_sf"/>
</dbReference>
<keyword evidence="11" id="KW-1185">Reference proteome</keyword>
<feature type="transmembrane region" description="Helical" evidence="8">
    <location>
        <begin position="260"/>
        <end position="285"/>
    </location>
</feature>
<sequence length="469" mass="51440">MVDRPVEYPAVDHEVAYVRTDDAPTLPAPTSEIGVKAWLWKNIFASMADYSSGPRAVASILMTIITVFTAYALIWMIWTMLDFAVFSATFGDPEGLKREACLPNPNGACWPYVQAKWYQFMYGFYPDDQVWRINVLFALLAAGIGWLVFGPSHKGKVAAFMLFGYPLLAYVMLNGMPVEDDGDLGHIFAGIWFPALVAAVLFAGWWLASSGKFGDVGQAFAPALLMGVIVVGIFAVLPLVTMTLDLALGTEVVETNKWGGLTITLVVAIAGIVVSLPAGMLLALGRRSNAPIIRYSSVIFIEVVRGIPLISVLFFASAMLPYFLAPGVDFNKLLRAMIGVMLFASAYMAEVIRGGLQAIPKGQYEGGMSLGLSFWQQMRLIIMPQALTTVIPGIVNTFIGLFKDTTLVLIISIFDLLGILLATLKDPEWATASTAYTGYLVIALIYWIFCFGMSRYSVHMERKLDRSHR</sequence>
<evidence type="ECO:0000256" key="1">
    <source>
        <dbReference type="ARBA" id="ARBA00004429"/>
    </source>
</evidence>
<dbReference type="GO" id="GO:0006865">
    <property type="term" value="P:amino acid transport"/>
    <property type="evidence" value="ECO:0007669"/>
    <property type="project" value="TreeGrafter"/>
</dbReference>
<dbReference type="PANTHER" id="PTHR30614:SF41">
    <property type="entry name" value="INNER MEMBRANE AMINO-ACID ABC TRANSPORTER PERMEASE PROTEIN YHDY"/>
    <property type="match status" value="1"/>
</dbReference>
<evidence type="ECO:0000256" key="6">
    <source>
        <dbReference type="ARBA" id="ARBA00022989"/>
    </source>
</evidence>